<reference evidence="5 6" key="1">
    <citation type="submission" date="2013-12" db="EMBL/GenBank/DDBJ databases">
        <title>Draft genome of the parsitic nematode Ancylostoma duodenale.</title>
        <authorList>
            <person name="Mitreva M."/>
        </authorList>
    </citation>
    <scope>NUCLEOTIDE SEQUENCE [LARGE SCALE GENOMIC DNA]</scope>
    <source>
        <strain evidence="5 6">Zhejiang</strain>
    </source>
</reference>
<feature type="region of interest" description="Disordered" evidence="2">
    <location>
        <begin position="98"/>
        <end position="234"/>
    </location>
</feature>
<dbReference type="PANTHER" id="PTHR24637:SF236">
    <property type="entry name" value="NEMATODE CUTICLE COLLAGEN N-TERMINAL DOMAIN-CONTAINING PROTEIN"/>
    <property type="match status" value="1"/>
</dbReference>
<accession>A0A0C2HEJ7</accession>
<gene>
    <name evidence="5" type="ORF">ANCDUO_01699</name>
</gene>
<feature type="compositionally biased region" description="Gly residues" evidence="2">
    <location>
        <begin position="167"/>
        <end position="176"/>
    </location>
</feature>
<dbReference type="PANTHER" id="PTHR24637">
    <property type="entry name" value="COLLAGEN"/>
    <property type="match status" value="1"/>
</dbReference>
<feature type="compositionally biased region" description="Basic residues" evidence="2">
    <location>
        <begin position="210"/>
        <end position="234"/>
    </location>
</feature>
<evidence type="ECO:0000256" key="1">
    <source>
        <dbReference type="ARBA" id="ARBA00022737"/>
    </source>
</evidence>
<dbReference type="GO" id="GO:0005581">
    <property type="term" value="C:collagen trimer"/>
    <property type="evidence" value="ECO:0007669"/>
    <property type="project" value="UniProtKB-KW"/>
</dbReference>
<dbReference type="Pfam" id="PF01484">
    <property type="entry name" value="Col_cuticle_N"/>
    <property type="match status" value="1"/>
</dbReference>
<dbReference type="OrthoDB" id="5876933at2759"/>
<feature type="compositionally biased region" description="Polar residues" evidence="2">
    <location>
        <begin position="190"/>
        <end position="202"/>
    </location>
</feature>
<keyword evidence="6" id="KW-1185">Reference proteome</keyword>
<dbReference type="Proteomes" id="UP000054047">
    <property type="component" value="Unassembled WGS sequence"/>
</dbReference>
<evidence type="ECO:0000313" key="6">
    <source>
        <dbReference type="Proteomes" id="UP000054047"/>
    </source>
</evidence>
<dbReference type="EMBL" id="KN726508">
    <property type="protein sequence ID" value="KIH67966.1"/>
    <property type="molecule type" value="Genomic_DNA"/>
</dbReference>
<dbReference type="AlphaFoldDB" id="A0A0C2HEJ7"/>
<dbReference type="InterPro" id="IPR002486">
    <property type="entry name" value="Col_cuticle_N"/>
</dbReference>
<keyword evidence="3" id="KW-1133">Transmembrane helix</keyword>
<evidence type="ECO:0000259" key="4">
    <source>
        <dbReference type="SMART" id="SM01088"/>
    </source>
</evidence>
<feature type="compositionally biased region" description="Pro residues" evidence="2">
    <location>
        <begin position="142"/>
        <end position="159"/>
    </location>
</feature>
<evidence type="ECO:0000313" key="5">
    <source>
        <dbReference type="EMBL" id="KIH67966.1"/>
    </source>
</evidence>
<keyword evidence="5" id="KW-0176">Collagen</keyword>
<organism evidence="5 6">
    <name type="scientific">Ancylostoma duodenale</name>
    <dbReference type="NCBI Taxonomy" id="51022"/>
    <lineage>
        <taxon>Eukaryota</taxon>
        <taxon>Metazoa</taxon>
        <taxon>Ecdysozoa</taxon>
        <taxon>Nematoda</taxon>
        <taxon>Chromadorea</taxon>
        <taxon>Rhabditida</taxon>
        <taxon>Rhabditina</taxon>
        <taxon>Rhabditomorpha</taxon>
        <taxon>Strongyloidea</taxon>
        <taxon>Ancylostomatidae</taxon>
        <taxon>Ancylostomatinae</taxon>
        <taxon>Ancylostoma</taxon>
    </lineage>
</organism>
<dbReference type="SMART" id="SM01088">
    <property type="entry name" value="Col_cuticle_N"/>
    <property type="match status" value="1"/>
</dbReference>
<protein>
    <submittedName>
        <fullName evidence="5">Nematode cuticle collagen domain protein</fullName>
    </submittedName>
</protein>
<evidence type="ECO:0000256" key="3">
    <source>
        <dbReference type="SAM" id="Phobius"/>
    </source>
</evidence>
<feature type="transmembrane region" description="Helical" evidence="3">
    <location>
        <begin position="6"/>
        <end position="29"/>
    </location>
</feature>
<sequence length="234" mass="23710">MGTQTLVGAVAGITALAVIGSIVAVVCIVNDINNFYDDAIEDLKEFKDLANSAWHEMMPTADQLIRDRRHAARHGLKYRRGAGGSSCNCGAQPNNCPAGPPGPPGQPGAPGEDGTPGEPGKKGNTGPYAGGDQGSGCVKCPAGPPGQPGADGPPGPPGAPGSDGQPGQPGGPGEPGGDAEYCPCPPRNGSPVQSDTPSTSYKQAPGGYRKAARRVARKRVVRRPHGISRRIVKA</sequence>
<feature type="compositionally biased region" description="Pro residues" evidence="2">
    <location>
        <begin position="98"/>
        <end position="107"/>
    </location>
</feature>
<evidence type="ECO:0000256" key="2">
    <source>
        <dbReference type="SAM" id="MobiDB-lite"/>
    </source>
</evidence>
<keyword evidence="3" id="KW-0472">Membrane</keyword>
<feature type="domain" description="Nematode cuticle collagen N-terminal" evidence="4">
    <location>
        <begin position="7"/>
        <end position="57"/>
    </location>
</feature>
<keyword evidence="3" id="KW-0812">Transmembrane</keyword>
<dbReference type="GO" id="GO:0042302">
    <property type="term" value="F:structural constituent of cuticle"/>
    <property type="evidence" value="ECO:0007669"/>
    <property type="project" value="InterPro"/>
</dbReference>
<proteinExistence type="predicted"/>
<keyword evidence="1" id="KW-0677">Repeat</keyword>
<name>A0A0C2HEJ7_9BILA</name>